<dbReference type="EMBL" id="UYWY01019696">
    <property type="protein sequence ID" value="VDM38837.1"/>
    <property type="molecule type" value="Genomic_DNA"/>
</dbReference>
<organism evidence="5 6">
    <name type="scientific">Toxocara canis</name>
    <name type="common">Canine roundworm</name>
    <dbReference type="NCBI Taxonomy" id="6265"/>
    <lineage>
        <taxon>Eukaryota</taxon>
        <taxon>Metazoa</taxon>
        <taxon>Ecdysozoa</taxon>
        <taxon>Nematoda</taxon>
        <taxon>Chromadorea</taxon>
        <taxon>Rhabditida</taxon>
        <taxon>Spirurina</taxon>
        <taxon>Ascaridomorpha</taxon>
        <taxon>Ascaridoidea</taxon>
        <taxon>Toxocaridae</taxon>
        <taxon>Toxocara</taxon>
    </lineage>
</organism>
<name>A0A183UG96_TOXCA</name>
<dbReference type="Pfam" id="PF01549">
    <property type="entry name" value="ShK"/>
    <property type="match status" value="1"/>
</dbReference>
<evidence type="ECO:0000313" key="6">
    <source>
        <dbReference type="WBParaSite" id="TCNE_0000751601-mRNA-1"/>
    </source>
</evidence>
<keyword evidence="1" id="KW-1015">Disulfide bond</keyword>
<evidence type="ECO:0000313" key="5">
    <source>
        <dbReference type="Proteomes" id="UP000050794"/>
    </source>
</evidence>
<dbReference type="CDD" id="cd00866">
    <property type="entry name" value="PEBP_euk"/>
    <property type="match status" value="1"/>
</dbReference>
<dbReference type="InterPro" id="IPR008914">
    <property type="entry name" value="PEBP"/>
</dbReference>
<evidence type="ECO:0000313" key="4">
    <source>
        <dbReference type="EMBL" id="VDM38837.1"/>
    </source>
</evidence>
<feature type="disulfide bond" evidence="1">
    <location>
        <begin position="160"/>
        <end position="194"/>
    </location>
</feature>
<comment type="caution">
    <text evidence="1">Lacks conserved residue(s) required for the propagation of feature annotation.</text>
</comment>
<dbReference type="PANTHER" id="PTHR11362">
    <property type="entry name" value="PHOSPHATIDYLETHANOLAMINE-BINDING PROTEIN"/>
    <property type="match status" value="1"/>
</dbReference>
<dbReference type="Pfam" id="PF01161">
    <property type="entry name" value="PBP"/>
    <property type="match status" value="1"/>
</dbReference>
<proteinExistence type="predicted"/>
<accession>A0A183UG96</accession>
<feature type="domain" description="ShKT" evidence="3">
    <location>
        <begin position="160"/>
        <end position="194"/>
    </location>
</feature>
<dbReference type="WBParaSite" id="TCNE_0000751601-mRNA-1">
    <property type="protein sequence ID" value="TCNE_0000751601-mRNA-1"/>
    <property type="gene ID" value="TCNE_0000751601"/>
</dbReference>
<dbReference type="InterPro" id="IPR036610">
    <property type="entry name" value="PEBP-like_sf"/>
</dbReference>
<keyword evidence="5" id="KW-1185">Reference proteome</keyword>
<dbReference type="SUPFAM" id="SSF49777">
    <property type="entry name" value="PEBP-like"/>
    <property type="match status" value="1"/>
</dbReference>
<dbReference type="InterPro" id="IPR035810">
    <property type="entry name" value="PEBP_euk"/>
</dbReference>
<dbReference type="Gene3D" id="3.90.280.10">
    <property type="entry name" value="PEBP-like"/>
    <property type="match status" value="1"/>
</dbReference>
<protein>
    <submittedName>
        <fullName evidence="6">26 kDa secreted antigen</fullName>
    </submittedName>
</protein>
<dbReference type="PROSITE" id="PS51670">
    <property type="entry name" value="SHKT"/>
    <property type="match status" value="1"/>
</dbReference>
<dbReference type="Gene3D" id="1.10.10.1870">
    <property type="entry name" value="ShTK domain-like"/>
    <property type="match status" value="1"/>
</dbReference>
<dbReference type="AlphaFoldDB" id="A0A183UG96"/>
<evidence type="ECO:0000256" key="2">
    <source>
        <dbReference type="SAM" id="MobiDB-lite"/>
    </source>
</evidence>
<feature type="compositionally biased region" description="Low complexity" evidence="2">
    <location>
        <begin position="28"/>
        <end position="45"/>
    </location>
</feature>
<evidence type="ECO:0000256" key="1">
    <source>
        <dbReference type="PROSITE-ProRule" id="PRU01005"/>
    </source>
</evidence>
<dbReference type="PANTHER" id="PTHR11362:SF82">
    <property type="entry name" value="PHOSPHATIDYLETHANOLAMINE-BINDING PROTEIN 4"/>
    <property type="match status" value="1"/>
</dbReference>
<reference evidence="6" key="1">
    <citation type="submission" date="2016-06" db="UniProtKB">
        <authorList>
            <consortium name="WormBaseParasite"/>
        </authorList>
    </citation>
    <scope>IDENTIFICATION</scope>
</reference>
<dbReference type="InterPro" id="IPR003582">
    <property type="entry name" value="ShKT_dom"/>
</dbReference>
<reference evidence="4 5" key="2">
    <citation type="submission" date="2018-11" db="EMBL/GenBank/DDBJ databases">
        <authorList>
            <consortium name="Pathogen Informatics"/>
        </authorList>
    </citation>
    <scope>NUCLEOTIDE SEQUENCE [LARGE SCALE GENOMIC DNA]</scope>
</reference>
<evidence type="ECO:0000259" key="3">
    <source>
        <dbReference type="PROSITE" id="PS51670"/>
    </source>
</evidence>
<gene>
    <name evidence="4" type="ORF">TCNE_LOCUS7516</name>
</gene>
<sequence length="358" mass="38502">MDVLCISWFIADAEPDASAGGLGGSSGTGWSSSPAGSFGGSSTSGWGTELEEGDDYAKANSGYNRVVIFPVAIIWAMQVIRSDERPEFPCRALGDVETTIMWFTSKVRLLTALLVFAGIAVREGQGQECADTAANCQAGAQCFVPATQRTCRRTCNVCDCRDYATNCASFAYLCGNATYEGALRTRCQVTCGFCSGCGLHSNGIVPKYMLLAPSRRLNVTFRNGAQVSCGNNLTIEQQEGDQPNVAWDNAAGALYTLIMMGPQITATGQVTNNIRVHWLVVNIQQNNIQGGRALADYERALPNPAAGLQPYVFVVYRQLANINAPNLADRENFDATSFVNTNNLGYPLAANFFRTRVG</sequence>
<dbReference type="Proteomes" id="UP000050794">
    <property type="component" value="Unassembled WGS sequence"/>
</dbReference>
<feature type="region of interest" description="Disordered" evidence="2">
    <location>
        <begin position="19"/>
        <end position="45"/>
    </location>
</feature>
<dbReference type="SMART" id="SM00254">
    <property type="entry name" value="ShKT"/>
    <property type="match status" value="2"/>
</dbReference>